<dbReference type="Pfam" id="PF17871">
    <property type="entry name" value="AAA_lid_9"/>
    <property type="match status" value="1"/>
</dbReference>
<dbReference type="InterPro" id="IPR019489">
    <property type="entry name" value="Clp_ATPase_C"/>
</dbReference>
<dbReference type="InterPro" id="IPR036628">
    <property type="entry name" value="Clp_N_dom_sf"/>
</dbReference>
<keyword evidence="3 9" id="KW-0677">Repeat</keyword>
<protein>
    <recommendedName>
        <fullName evidence="2 11">Chaperone protein ClpB</fullName>
    </recommendedName>
</protein>
<name>A0A2N6Q8R8_9BACT</name>
<dbReference type="RefSeq" id="WP_102187655.1">
    <property type="nucleotide sequence ID" value="NZ_PNGI01000001.1"/>
</dbReference>
<dbReference type="STRING" id="1122992.GCA_000455445_01655"/>
<accession>A0A2N6Q8R8</accession>
<feature type="coiled-coil region" evidence="11">
    <location>
        <begin position="396"/>
        <end position="521"/>
    </location>
</feature>
<dbReference type="InterPro" id="IPR041546">
    <property type="entry name" value="ClpA/ClpB_AAA_lid"/>
</dbReference>
<dbReference type="EMBL" id="PNGI01000001">
    <property type="protein sequence ID" value="PMC11401.1"/>
    <property type="molecule type" value="Genomic_DNA"/>
</dbReference>
<dbReference type="PROSITE" id="PS00871">
    <property type="entry name" value="CLPAB_2"/>
    <property type="match status" value="1"/>
</dbReference>
<dbReference type="InterPro" id="IPR003593">
    <property type="entry name" value="AAA+_ATPase"/>
</dbReference>
<organism evidence="13 14">
    <name type="scientific">Hoylesella timonensis</name>
    <dbReference type="NCBI Taxonomy" id="386414"/>
    <lineage>
        <taxon>Bacteria</taxon>
        <taxon>Pseudomonadati</taxon>
        <taxon>Bacteroidota</taxon>
        <taxon>Bacteroidia</taxon>
        <taxon>Bacteroidales</taxon>
        <taxon>Prevotellaceae</taxon>
        <taxon>Hoylesella</taxon>
    </lineage>
</organism>
<reference evidence="13 14" key="1">
    <citation type="submission" date="2017-09" db="EMBL/GenBank/DDBJ databases">
        <title>Bacterial strain isolated from the female urinary microbiota.</title>
        <authorList>
            <person name="Thomas-White K."/>
            <person name="Kumar N."/>
            <person name="Forster S."/>
            <person name="Putonti C."/>
            <person name="Lawley T."/>
            <person name="Wolfe A.J."/>
        </authorList>
    </citation>
    <scope>NUCLEOTIDE SEQUENCE [LARGE SCALE GENOMIC DNA]</scope>
    <source>
        <strain evidence="13 14">UMB0818</strain>
    </source>
</reference>
<evidence type="ECO:0000256" key="8">
    <source>
        <dbReference type="ARBA" id="ARBA00026057"/>
    </source>
</evidence>
<gene>
    <name evidence="11 13" type="primary">clpB</name>
    <name evidence="13" type="ORF">CJ232_01235</name>
</gene>
<evidence type="ECO:0000313" key="14">
    <source>
        <dbReference type="Proteomes" id="UP000235661"/>
    </source>
</evidence>
<feature type="domain" description="Clp R" evidence="12">
    <location>
        <begin position="3"/>
        <end position="144"/>
    </location>
</feature>
<keyword evidence="7 10" id="KW-0143">Chaperone</keyword>
<comment type="function">
    <text evidence="11">Part of a stress-induced multi-chaperone system, it is involved in the recovery of the cell from heat-induced damage, in cooperation with DnaK, DnaJ and GrpE.</text>
</comment>
<evidence type="ECO:0000256" key="1">
    <source>
        <dbReference type="ARBA" id="ARBA00008675"/>
    </source>
</evidence>
<dbReference type="PANTHER" id="PTHR11638:SF18">
    <property type="entry name" value="HEAT SHOCK PROTEIN 104"/>
    <property type="match status" value="1"/>
</dbReference>
<dbReference type="Gene3D" id="1.10.1780.10">
    <property type="entry name" value="Clp, N-terminal domain"/>
    <property type="match status" value="1"/>
</dbReference>
<dbReference type="InterPro" id="IPR001270">
    <property type="entry name" value="ClpA/B"/>
</dbReference>
<dbReference type="Proteomes" id="UP000235661">
    <property type="component" value="Unassembled WGS sequence"/>
</dbReference>
<dbReference type="Gene3D" id="3.40.50.300">
    <property type="entry name" value="P-loop containing nucleotide triphosphate hydrolases"/>
    <property type="match status" value="3"/>
</dbReference>
<dbReference type="CDD" id="cd00009">
    <property type="entry name" value="AAA"/>
    <property type="match status" value="1"/>
</dbReference>
<dbReference type="GO" id="GO:0005524">
    <property type="term" value="F:ATP binding"/>
    <property type="evidence" value="ECO:0007669"/>
    <property type="project" value="UniProtKB-UniRule"/>
</dbReference>
<dbReference type="Pfam" id="PF07724">
    <property type="entry name" value="AAA_2"/>
    <property type="match status" value="1"/>
</dbReference>
<comment type="caution">
    <text evidence="13">The sequence shown here is derived from an EMBL/GenBank/DDBJ whole genome shotgun (WGS) entry which is preliminary data.</text>
</comment>
<dbReference type="InterPro" id="IPR018368">
    <property type="entry name" value="ClpA/B_CS1"/>
</dbReference>
<dbReference type="GO" id="GO:0016887">
    <property type="term" value="F:ATP hydrolysis activity"/>
    <property type="evidence" value="ECO:0007669"/>
    <property type="project" value="InterPro"/>
</dbReference>
<keyword evidence="5 10" id="KW-0067">ATP-binding</keyword>
<dbReference type="GO" id="GO:0034605">
    <property type="term" value="P:cellular response to heat"/>
    <property type="evidence" value="ECO:0007669"/>
    <property type="project" value="TreeGrafter"/>
</dbReference>
<dbReference type="PANTHER" id="PTHR11638">
    <property type="entry name" value="ATP-DEPENDENT CLP PROTEASE"/>
    <property type="match status" value="1"/>
</dbReference>
<dbReference type="SMART" id="SM00382">
    <property type="entry name" value="AAA"/>
    <property type="match status" value="2"/>
</dbReference>
<sequence length="863" mass="97607">MTFDKFTIKAQETVQEALRIAEQAGQQSIEPVHLLQGLLTKGKEVTNFIFQKLGVNPSQIQQLVQSEIAHLPKVSGRQPYFSNDTDKVLQTTVDLSQSMGDQFVGLEPLLLALLTVTTTASRILKDAGCTEKEMRKAIEELRKGEKIQTQSGDENYQALEKYAKNLVNDARAGKLDPVIGRDEEIRRVLQILSRRTKNNPILIGEPGTGKTAIVEGLAARIVRGDVPENLKNKQLYSLDMGALVAGAKYKGEFEERLKSVIKEVTHANGDIILFIDEIHTLVGAGGGEGAMDAANILKPALARGELRAIGATTLNEYQKYFEKDKALERRFQTVLVEEPDELSSISILRGLKERYENHHKVRIQDDACIAAVQLSERYISDRFLPDKAIDLMDEAAAKLRMERDSLPEELDEMTRKLKQLEIEREAIKRENDEVKIKQLDKEIAELKEQEQSFRAKWESEKSLVNKIQQDKQEIEHLKFEADRAEREGNYERVAEIRYGKLQSLQADIENIKKQLKATQGGEGMVREEVTADDIAEVVSRWTGIPVTRMLQSEKDKLLHLENELHRRVIGQDEAIVAVSDAVRRSRAGLQDPKRPIASFIFLGTTGVGKTELAKALAEYLFNDESMMTRIDMSEYQEKFSVSRLIGAPPGYVGYDEGGQLTEAVRRKPYSVVLFDEIEKAHPDVFNILLQVLDDGRLTDNKGRTVNFKNTIIIMTSNLGSQYIQQQMQDITPLNREEKLEHTKLEVMNMLKQTIRPEFLNRIDETIMFLPLTKHEIADVVELQMNAVKHMLQTQGFSLEWTQGAIDYLCDKGYNPEFGARPVKRAIQRYVLNDLSKKLLAGKVMNNHPIKIDGTPDGLTFSNA</sequence>
<dbReference type="SUPFAM" id="SSF81923">
    <property type="entry name" value="Double Clp-N motif"/>
    <property type="match status" value="1"/>
</dbReference>
<dbReference type="SUPFAM" id="SSF52540">
    <property type="entry name" value="P-loop containing nucleoside triphosphate hydrolases"/>
    <property type="match status" value="2"/>
</dbReference>
<dbReference type="InterPro" id="IPR050130">
    <property type="entry name" value="ClpA_ClpB"/>
</dbReference>
<evidence type="ECO:0000256" key="11">
    <source>
        <dbReference type="RuleBase" id="RU362034"/>
    </source>
</evidence>
<comment type="subunit">
    <text evidence="8">Homohexamer. The oligomerization is ATP-dependent.</text>
</comment>
<comment type="subcellular location">
    <subcellularLocation>
        <location evidence="11">Cytoplasm</location>
    </subcellularLocation>
</comment>
<dbReference type="CDD" id="cd19499">
    <property type="entry name" value="RecA-like_ClpB_Hsp104-like"/>
    <property type="match status" value="1"/>
</dbReference>
<dbReference type="GO" id="GO:0005737">
    <property type="term" value="C:cytoplasm"/>
    <property type="evidence" value="ECO:0007669"/>
    <property type="project" value="UniProtKB-SubCell"/>
</dbReference>
<dbReference type="FunFam" id="3.40.50.300:FF:000025">
    <property type="entry name" value="ATP-dependent Clp protease subunit"/>
    <property type="match status" value="1"/>
</dbReference>
<evidence type="ECO:0000256" key="4">
    <source>
        <dbReference type="ARBA" id="ARBA00022741"/>
    </source>
</evidence>
<evidence type="ECO:0000256" key="7">
    <source>
        <dbReference type="ARBA" id="ARBA00023186"/>
    </source>
</evidence>
<dbReference type="PRINTS" id="PR00300">
    <property type="entry name" value="CLPPROTEASEA"/>
</dbReference>
<comment type="subunit">
    <text evidence="11">Homohexamer; The oligomerization is ATP-dependent.</text>
</comment>
<evidence type="ECO:0000256" key="3">
    <source>
        <dbReference type="ARBA" id="ARBA00022737"/>
    </source>
</evidence>
<dbReference type="Gene3D" id="1.10.8.60">
    <property type="match status" value="1"/>
</dbReference>
<evidence type="ECO:0000256" key="5">
    <source>
        <dbReference type="ARBA" id="ARBA00022840"/>
    </source>
</evidence>
<dbReference type="Pfam" id="PF02861">
    <property type="entry name" value="Clp_N"/>
    <property type="match status" value="1"/>
</dbReference>
<dbReference type="FunFam" id="3.40.50.300:FF:000120">
    <property type="entry name" value="ATP-dependent chaperone ClpB"/>
    <property type="match status" value="1"/>
</dbReference>
<evidence type="ECO:0000256" key="9">
    <source>
        <dbReference type="PROSITE-ProRule" id="PRU01251"/>
    </source>
</evidence>
<comment type="similarity">
    <text evidence="1 10">Belongs to the ClpA/ClpB family.</text>
</comment>
<dbReference type="InterPro" id="IPR028299">
    <property type="entry name" value="ClpA/B_CS2"/>
</dbReference>
<keyword evidence="11" id="KW-0346">Stress response</keyword>
<evidence type="ECO:0000256" key="2">
    <source>
        <dbReference type="ARBA" id="ARBA00017574"/>
    </source>
</evidence>
<keyword evidence="6 11" id="KW-0175">Coiled coil</keyword>
<dbReference type="NCBIfam" id="TIGR03346">
    <property type="entry name" value="chaperone_ClpB"/>
    <property type="match status" value="1"/>
</dbReference>
<dbReference type="InterPro" id="IPR017730">
    <property type="entry name" value="Chaperonin_ClpB"/>
</dbReference>
<dbReference type="AlphaFoldDB" id="A0A2N6Q8R8"/>
<dbReference type="Pfam" id="PF10431">
    <property type="entry name" value="ClpB_D2-small"/>
    <property type="match status" value="1"/>
</dbReference>
<dbReference type="SMART" id="SM01086">
    <property type="entry name" value="ClpB_D2-small"/>
    <property type="match status" value="1"/>
</dbReference>
<dbReference type="GO" id="GO:0042026">
    <property type="term" value="P:protein refolding"/>
    <property type="evidence" value="ECO:0007669"/>
    <property type="project" value="UniProtKB-UniRule"/>
</dbReference>
<dbReference type="FunFam" id="3.40.50.300:FF:000010">
    <property type="entry name" value="Chaperone clpB 1, putative"/>
    <property type="match status" value="1"/>
</dbReference>
<dbReference type="InterPro" id="IPR003959">
    <property type="entry name" value="ATPase_AAA_core"/>
</dbReference>
<keyword evidence="4 10" id="KW-0547">Nucleotide-binding</keyword>
<dbReference type="Pfam" id="PF00004">
    <property type="entry name" value="AAA"/>
    <property type="match status" value="1"/>
</dbReference>
<evidence type="ECO:0000313" key="13">
    <source>
        <dbReference type="EMBL" id="PMC11401.1"/>
    </source>
</evidence>
<evidence type="ECO:0000259" key="12">
    <source>
        <dbReference type="PROSITE" id="PS51903"/>
    </source>
</evidence>
<dbReference type="InterPro" id="IPR004176">
    <property type="entry name" value="Clp_R_N"/>
</dbReference>
<dbReference type="PROSITE" id="PS51903">
    <property type="entry name" value="CLP_R"/>
    <property type="match status" value="1"/>
</dbReference>
<proteinExistence type="inferred from homology"/>
<evidence type="ECO:0000256" key="6">
    <source>
        <dbReference type="ARBA" id="ARBA00023054"/>
    </source>
</evidence>
<dbReference type="InterPro" id="IPR027417">
    <property type="entry name" value="P-loop_NTPase"/>
</dbReference>
<evidence type="ECO:0000256" key="10">
    <source>
        <dbReference type="RuleBase" id="RU004432"/>
    </source>
</evidence>
<keyword evidence="11" id="KW-0963">Cytoplasm</keyword>
<dbReference type="PROSITE" id="PS00870">
    <property type="entry name" value="CLPAB_1"/>
    <property type="match status" value="1"/>
</dbReference>